<evidence type="ECO:0000313" key="1">
    <source>
        <dbReference type="EMBL" id="RZO74379.1"/>
    </source>
</evidence>
<gene>
    <name evidence="1" type="ORF">EVA69_06005</name>
</gene>
<dbReference type="AlphaFoldDB" id="A0A520RVV0"/>
<sequence>MKHLSTPASITLALIIHTYVNGGQAQEIEQYQPSLNEFGQPELQGTWFFGSTTPVTRPSDLGDRATYTAEEVATIESEALQAN</sequence>
<name>A0A520RVV0_9GAMM</name>
<accession>A0A520RVV0</accession>
<dbReference type="EMBL" id="SHAH01000103">
    <property type="protein sequence ID" value="RZO74379.1"/>
    <property type="molecule type" value="Genomic_DNA"/>
</dbReference>
<proteinExistence type="predicted"/>
<organism evidence="1 2">
    <name type="scientific">OM182 bacterium</name>
    <dbReference type="NCBI Taxonomy" id="2510334"/>
    <lineage>
        <taxon>Bacteria</taxon>
        <taxon>Pseudomonadati</taxon>
        <taxon>Pseudomonadota</taxon>
        <taxon>Gammaproteobacteria</taxon>
        <taxon>OMG group</taxon>
        <taxon>OM182 clade</taxon>
    </lineage>
</organism>
<protein>
    <submittedName>
        <fullName evidence="1">Uncharacterized protein</fullName>
    </submittedName>
</protein>
<evidence type="ECO:0000313" key="2">
    <source>
        <dbReference type="Proteomes" id="UP000320404"/>
    </source>
</evidence>
<comment type="caution">
    <text evidence="1">The sequence shown here is derived from an EMBL/GenBank/DDBJ whole genome shotgun (WGS) entry which is preliminary data.</text>
</comment>
<reference evidence="1 2" key="1">
    <citation type="submission" date="2019-02" db="EMBL/GenBank/DDBJ databases">
        <title>Prokaryotic population dynamics and viral predation in marine succession experiment using metagenomics: the confinement effect.</title>
        <authorList>
            <person name="Haro-Moreno J.M."/>
            <person name="Rodriguez-Valera F."/>
            <person name="Lopez-Perez M."/>
        </authorList>
    </citation>
    <scope>NUCLEOTIDE SEQUENCE [LARGE SCALE GENOMIC DNA]</scope>
    <source>
        <strain evidence="1">MED-G158</strain>
    </source>
</reference>
<dbReference type="Proteomes" id="UP000320404">
    <property type="component" value="Unassembled WGS sequence"/>
</dbReference>